<dbReference type="InterPro" id="IPR039859">
    <property type="entry name" value="PFA4/ZDH16/20/ERF2-like"/>
</dbReference>
<dbReference type="VEuPathDB" id="FungiDB:LCOR_05207.1"/>
<dbReference type="STRING" id="1263082.A0A068RV42"/>
<feature type="transmembrane region" description="Helical" evidence="11">
    <location>
        <begin position="87"/>
        <end position="104"/>
    </location>
</feature>
<keyword evidence="15" id="KW-1185">Reference proteome</keyword>
<evidence type="ECO:0000313" key="14">
    <source>
        <dbReference type="EMBL" id="CDH53904.1"/>
    </source>
</evidence>
<keyword evidence="5 11" id="KW-0472">Membrane</keyword>
<organism evidence="14 15">
    <name type="scientific">Lichtheimia corymbifera JMRC:FSU:9682</name>
    <dbReference type="NCBI Taxonomy" id="1263082"/>
    <lineage>
        <taxon>Eukaryota</taxon>
        <taxon>Fungi</taxon>
        <taxon>Fungi incertae sedis</taxon>
        <taxon>Mucoromycota</taxon>
        <taxon>Mucoromycotina</taxon>
        <taxon>Mucoromycetes</taxon>
        <taxon>Mucorales</taxon>
        <taxon>Lichtheimiaceae</taxon>
        <taxon>Lichtheimia</taxon>
    </lineage>
</organism>
<evidence type="ECO:0000256" key="9">
    <source>
        <dbReference type="ARBA" id="ARBA00023463"/>
    </source>
</evidence>
<evidence type="ECO:0000256" key="1">
    <source>
        <dbReference type="ARBA" id="ARBA00004127"/>
    </source>
</evidence>
<feature type="domain" description="Palmitoyltransferase DHHC" evidence="13">
    <location>
        <begin position="149"/>
        <end position="276"/>
    </location>
</feature>
<evidence type="ECO:0000256" key="4">
    <source>
        <dbReference type="ARBA" id="ARBA00022989"/>
    </source>
</evidence>
<dbReference type="GO" id="GO:0006612">
    <property type="term" value="P:protein targeting to membrane"/>
    <property type="evidence" value="ECO:0007669"/>
    <property type="project" value="TreeGrafter"/>
</dbReference>
<name>A0A068RV42_9FUNG</name>
<keyword evidence="6" id="KW-0564">Palmitate</keyword>
<comment type="similarity">
    <text evidence="9">Belongs to the DHHC palmitoyltransferase family. ERF2/ZDHHC9 subfamily.</text>
</comment>
<comment type="catalytic activity">
    <reaction evidence="10 11">
        <text>L-cysteinyl-[protein] + hexadecanoyl-CoA = S-hexadecanoyl-L-cysteinyl-[protein] + CoA</text>
        <dbReference type="Rhea" id="RHEA:36683"/>
        <dbReference type="Rhea" id="RHEA-COMP:10131"/>
        <dbReference type="Rhea" id="RHEA-COMP:11032"/>
        <dbReference type="ChEBI" id="CHEBI:29950"/>
        <dbReference type="ChEBI" id="CHEBI:57287"/>
        <dbReference type="ChEBI" id="CHEBI:57379"/>
        <dbReference type="ChEBI" id="CHEBI:74151"/>
        <dbReference type="EC" id="2.3.1.225"/>
    </reaction>
</comment>
<dbReference type="GO" id="GO:0019706">
    <property type="term" value="F:protein-cysteine S-palmitoyltransferase activity"/>
    <property type="evidence" value="ECO:0007669"/>
    <property type="project" value="UniProtKB-EC"/>
</dbReference>
<evidence type="ECO:0000256" key="12">
    <source>
        <dbReference type="SAM" id="MobiDB-lite"/>
    </source>
</evidence>
<keyword evidence="3 11" id="KW-0812">Transmembrane</keyword>
<dbReference type="AlphaFoldDB" id="A0A068RV42"/>
<evidence type="ECO:0000256" key="5">
    <source>
        <dbReference type="ARBA" id="ARBA00023136"/>
    </source>
</evidence>
<dbReference type="GO" id="GO:0005783">
    <property type="term" value="C:endoplasmic reticulum"/>
    <property type="evidence" value="ECO:0007669"/>
    <property type="project" value="TreeGrafter"/>
</dbReference>
<dbReference type="PROSITE" id="PS50216">
    <property type="entry name" value="DHHC"/>
    <property type="match status" value="1"/>
</dbReference>
<dbReference type="PANTHER" id="PTHR22883">
    <property type="entry name" value="ZINC FINGER DHHC DOMAIN CONTAINING PROTEIN"/>
    <property type="match status" value="1"/>
</dbReference>
<evidence type="ECO:0000256" key="8">
    <source>
        <dbReference type="ARBA" id="ARBA00023315"/>
    </source>
</evidence>
<keyword evidence="4 11" id="KW-1133">Transmembrane helix</keyword>
<evidence type="ECO:0000256" key="2">
    <source>
        <dbReference type="ARBA" id="ARBA00022679"/>
    </source>
</evidence>
<keyword evidence="2 11" id="KW-0808">Transferase</keyword>
<sequence>MQTCRPKHNVPMARPLHDESNGSRLSKMSPCGTLGRYAGNTRLICNGRWIIGPEQWPSLITLLLFIAPCVLFAIFTCPFLWHHVHPAVPIIFAYMAAIALASMLKTSFTDPGIIPRYLHASTVDAAAATTDPQGLHYREVQIKGRSWSLKYCDTCQIFRPPRASHCRQCDNCVECEDHHCIWLNNCIGKRNYRSFFAFITTCTLLCLYLVGCCIAHVLLSVPSSVHDRSFHDMFIHAPVSFCLAIVCFVLLWMVGSLTLFHCWLIARGVTTHEQLRARIMRARGYPSSSPYKSNNPLMNAVQAICQYRPISYIRTIQQGNRDI</sequence>
<comment type="subcellular location">
    <subcellularLocation>
        <location evidence="1">Endomembrane system</location>
        <topology evidence="1">Multi-pass membrane protein</topology>
    </subcellularLocation>
</comment>
<dbReference type="GO" id="GO:0005794">
    <property type="term" value="C:Golgi apparatus"/>
    <property type="evidence" value="ECO:0007669"/>
    <property type="project" value="TreeGrafter"/>
</dbReference>
<proteinExistence type="inferred from homology"/>
<accession>A0A068RV42</accession>
<dbReference type="EC" id="2.3.1.225" evidence="11"/>
<feature type="transmembrane region" description="Helical" evidence="11">
    <location>
        <begin position="195"/>
        <end position="218"/>
    </location>
</feature>
<dbReference type="Pfam" id="PF01529">
    <property type="entry name" value="DHHC"/>
    <property type="match status" value="1"/>
</dbReference>
<feature type="transmembrane region" description="Helical" evidence="11">
    <location>
        <begin position="238"/>
        <end position="266"/>
    </location>
</feature>
<keyword evidence="7" id="KW-0449">Lipoprotein</keyword>
<dbReference type="InterPro" id="IPR001594">
    <property type="entry name" value="Palmitoyltrfase_DHHC"/>
</dbReference>
<dbReference type="Proteomes" id="UP000027586">
    <property type="component" value="Unassembled WGS sequence"/>
</dbReference>
<gene>
    <name evidence="14" type="ORF">LCOR_05207.1</name>
</gene>
<feature type="region of interest" description="Disordered" evidence="12">
    <location>
        <begin position="1"/>
        <end position="27"/>
    </location>
</feature>
<protein>
    <recommendedName>
        <fullName evidence="11">Palmitoyltransferase</fullName>
        <ecNumber evidence="11">2.3.1.225</ecNumber>
    </recommendedName>
</protein>
<dbReference type="EMBL" id="CBTN010000020">
    <property type="protein sequence ID" value="CDH53904.1"/>
    <property type="molecule type" value="Genomic_DNA"/>
</dbReference>
<evidence type="ECO:0000313" key="15">
    <source>
        <dbReference type="Proteomes" id="UP000027586"/>
    </source>
</evidence>
<reference evidence="14" key="1">
    <citation type="submission" date="2013-08" db="EMBL/GenBank/DDBJ databases">
        <title>Gene expansion shapes genome architecture in the human pathogen Lichtheimia corymbifera: an evolutionary genomics analysis in the ancient terrestrial Mucorales (Mucoromycotina).</title>
        <authorList>
            <person name="Schwartze V.U."/>
            <person name="Winter S."/>
            <person name="Shelest E."/>
            <person name="Marcet-Houben M."/>
            <person name="Horn F."/>
            <person name="Wehner S."/>
            <person name="Hoffmann K."/>
            <person name="Riege K."/>
            <person name="Sammeth M."/>
            <person name="Nowrousian M."/>
            <person name="Valiante V."/>
            <person name="Linde J."/>
            <person name="Jacobsen I.D."/>
            <person name="Marz M."/>
            <person name="Brakhage A.A."/>
            <person name="Gabaldon T."/>
            <person name="Bocker S."/>
            <person name="Voigt K."/>
        </authorList>
    </citation>
    <scope>NUCLEOTIDE SEQUENCE [LARGE SCALE GENOMIC DNA]</scope>
    <source>
        <strain evidence="14">FSU 9682</strain>
    </source>
</reference>
<evidence type="ECO:0000256" key="10">
    <source>
        <dbReference type="ARBA" id="ARBA00048048"/>
    </source>
</evidence>
<comment type="caution">
    <text evidence="14">The sequence shown here is derived from an EMBL/GenBank/DDBJ whole genome shotgun (WGS) entry which is preliminary data.</text>
</comment>
<dbReference type="OrthoDB" id="9909019at2759"/>
<evidence type="ECO:0000256" key="3">
    <source>
        <dbReference type="ARBA" id="ARBA00022692"/>
    </source>
</evidence>
<evidence type="ECO:0000256" key="11">
    <source>
        <dbReference type="RuleBase" id="RU079119"/>
    </source>
</evidence>
<comment type="domain">
    <text evidence="11">The DHHC domain is required for palmitoyltransferase activity.</text>
</comment>
<keyword evidence="8 11" id="KW-0012">Acyltransferase</keyword>
<evidence type="ECO:0000256" key="6">
    <source>
        <dbReference type="ARBA" id="ARBA00023139"/>
    </source>
</evidence>
<dbReference type="PANTHER" id="PTHR22883:SF43">
    <property type="entry name" value="PALMITOYLTRANSFERASE APP"/>
    <property type="match status" value="1"/>
</dbReference>
<evidence type="ECO:0000259" key="13">
    <source>
        <dbReference type="Pfam" id="PF01529"/>
    </source>
</evidence>
<feature type="transmembrane region" description="Helical" evidence="11">
    <location>
        <begin position="59"/>
        <end position="81"/>
    </location>
</feature>
<evidence type="ECO:0000256" key="7">
    <source>
        <dbReference type="ARBA" id="ARBA00023288"/>
    </source>
</evidence>